<gene>
    <name evidence="1" type="ORF">CTRU02_212694</name>
</gene>
<evidence type="ECO:0000313" key="2">
    <source>
        <dbReference type="Proteomes" id="UP000805649"/>
    </source>
</evidence>
<dbReference type="Proteomes" id="UP000805649">
    <property type="component" value="Unassembled WGS sequence"/>
</dbReference>
<keyword evidence="2" id="KW-1185">Reference proteome</keyword>
<sequence>MSCRNQIISRSHGVSPFGRLSSGTFPECLEYLDKPAFLNLRLTNRTFSTLCRRHVVHLVAEEMTAKRGIIWNTGSYIHNASKKGLHEIMSLLLSLKVPVNEVDMYGETALHVAARSGCETCIRSLFHAGADIDVQSRQEWTPLMLAARYGHVEAVVELIRDGASLNQRGFHGWTALHVAGQHGHQEVRNLLIEAGSSVEVKDNDGAKAGTEASFARCWG</sequence>
<proteinExistence type="predicted"/>
<accession>A0ACC3YIM0</accession>
<reference evidence="1 2" key="1">
    <citation type="journal article" date="2020" name="Phytopathology">
        <title>Genome Sequence Resources of Colletotrichum truncatum, C. plurivorum, C. musicola, and C. sojae: Four Species Pathogenic to Soybean (Glycine max).</title>
        <authorList>
            <person name="Rogerio F."/>
            <person name="Boufleur T.R."/>
            <person name="Ciampi-Guillardi M."/>
            <person name="Sukno S.A."/>
            <person name="Thon M.R."/>
            <person name="Massola Junior N.S."/>
            <person name="Baroncelli R."/>
        </authorList>
    </citation>
    <scope>NUCLEOTIDE SEQUENCE [LARGE SCALE GENOMIC DNA]</scope>
    <source>
        <strain evidence="1 2">CMES1059</strain>
    </source>
</reference>
<comment type="caution">
    <text evidence="1">The sequence shown here is derived from an EMBL/GenBank/DDBJ whole genome shotgun (WGS) entry which is preliminary data.</text>
</comment>
<name>A0ACC3YIM0_COLTU</name>
<dbReference type="EMBL" id="VUJX02000009">
    <property type="protein sequence ID" value="KAL0931741.1"/>
    <property type="molecule type" value="Genomic_DNA"/>
</dbReference>
<organism evidence="1 2">
    <name type="scientific">Colletotrichum truncatum</name>
    <name type="common">Anthracnose fungus</name>
    <name type="synonym">Colletotrichum capsici</name>
    <dbReference type="NCBI Taxonomy" id="5467"/>
    <lineage>
        <taxon>Eukaryota</taxon>
        <taxon>Fungi</taxon>
        <taxon>Dikarya</taxon>
        <taxon>Ascomycota</taxon>
        <taxon>Pezizomycotina</taxon>
        <taxon>Sordariomycetes</taxon>
        <taxon>Hypocreomycetidae</taxon>
        <taxon>Glomerellales</taxon>
        <taxon>Glomerellaceae</taxon>
        <taxon>Colletotrichum</taxon>
        <taxon>Colletotrichum truncatum species complex</taxon>
    </lineage>
</organism>
<evidence type="ECO:0000313" key="1">
    <source>
        <dbReference type="EMBL" id="KAL0931741.1"/>
    </source>
</evidence>
<protein>
    <submittedName>
        <fullName evidence="1">Uncharacterized protein</fullName>
    </submittedName>
</protein>